<keyword evidence="3 10" id="KW-0812">Transmembrane</keyword>
<protein>
    <submittedName>
        <fullName evidence="12">ER protein translocation subcomplex subunit Sec63</fullName>
    </submittedName>
</protein>
<dbReference type="EMBL" id="CP115612">
    <property type="protein sequence ID" value="WBW73440.1"/>
    <property type="molecule type" value="Genomic_DNA"/>
</dbReference>
<dbReference type="GO" id="GO:0008320">
    <property type="term" value="F:protein transmembrane transporter activity"/>
    <property type="evidence" value="ECO:0007669"/>
    <property type="project" value="TreeGrafter"/>
</dbReference>
<gene>
    <name evidence="12" type="primary">sec63</name>
    <name evidence="12" type="ORF">SOMG_03208</name>
</gene>
<dbReference type="PANTHER" id="PTHR24075">
    <property type="entry name" value="SEC63 DOMAIN-CONTAINING"/>
    <property type="match status" value="1"/>
</dbReference>
<dbReference type="CDD" id="cd06257">
    <property type="entry name" value="DnaJ"/>
    <property type="match status" value="1"/>
</dbReference>
<comment type="subcellular location">
    <subcellularLocation>
        <location evidence="1">Endoplasmic reticulum membrane</location>
        <topology evidence="1">Multi-pass membrane protein</topology>
    </subcellularLocation>
</comment>
<keyword evidence="5" id="KW-0653">Protein transport</keyword>
<evidence type="ECO:0000256" key="3">
    <source>
        <dbReference type="ARBA" id="ARBA00022692"/>
    </source>
</evidence>
<reference evidence="12 13" key="1">
    <citation type="journal article" date="2023" name="G3 (Bethesda)">
        <title>A high-quality reference genome for the fission yeast Schizosaccharomyces osmophilus.</title>
        <authorList>
            <person name="Jia G.S."/>
            <person name="Zhang W.C."/>
            <person name="Liang Y."/>
            <person name="Liu X.H."/>
            <person name="Rhind N."/>
            <person name="Pidoux A."/>
            <person name="Brysch-Herzberg M."/>
            <person name="Du L.L."/>
        </authorList>
    </citation>
    <scope>NUCLEOTIDE SEQUENCE [LARGE SCALE GENOMIC DNA]</scope>
    <source>
        <strain evidence="12 13">CBS 15793</strain>
    </source>
</reference>
<keyword evidence="7 10" id="KW-0472">Membrane</keyword>
<dbReference type="PRINTS" id="PR00625">
    <property type="entry name" value="JDOMAIN"/>
</dbReference>
<name>A0AAE9WC07_9SCHI</name>
<dbReference type="SUPFAM" id="SSF158702">
    <property type="entry name" value="Sec63 N-terminal domain-like"/>
    <property type="match status" value="1"/>
</dbReference>
<dbReference type="InterPro" id="IPR001623">
    <property type="entry name" value="DnaJ_domain"/>
</dbReference>
<evidence type="ECO:0000313" key="12">
    <source>
        <dbReference type="EMBL" id="WBW73440.1"/>
    </source>
</evidence>
<dbReference type="Pfam" id="PF00226">
    <property type="entry name" value="DnaJ"/>
    <property type="match status" value="1"/>
</dbReference>
<keyword evidence="8" id="KW-0143">Chaperone</keyword>
<dbReference type="KEGG" id="som:SOMG_03208"/>
<dbReference type="PROSITE" id="PS50076">
    <property type="entry name" value="DNAJ_2"/>
    <property type="match status" value="1"/>
</dbReference>
<dbReference type="Gene3D" id="2.60.40.150">
    <property type="entry name" value="C2 domain"/>
    <property type="match status" value="1"/>
</dbReference>
<evidence type="ECO:0000256" key="2">
    <source>
        <dbReference type="ARBA" id="ARBA00022448"/>
    </source>
</evidence>
<dbReference type="GO" id="GO:0006620">
    <property type="term" value="P:post-translational protein targeting to endoplasmic reticulum membrane"/>
    <property type="evidence" value="ECO:0007669"/>
    <property type="project" value="TreeGrafter"/>
</dbReference>
<evidence type="ECO:0000313" key="13">
    <source>
        <dbReference type="Proteomes" id="UP001212411"/>
    </source>
</evidence>
<evidence type="ECO:0000259" key="11">
    <source>
        <dbReference type="PROSITE" id="PS50076"/>
    </source>
</evidence>
<dbReference type="SMART" id="SM00973">
    <property type="entry name" value="Sec63"/>
    <property type="match status" value="1"/>
</dbReference>
<evidence type="ECO:0000256" key="8">
    <source>
        <dbReference type="ARBA" id="ARBA00023186"/>
    </source>
</evidence>
<organism evidence="12 13">
    <name type="scientific">Schizosaccharomyces osmophilus</name>
    <dbReference type="NCBI Taxonomy" id="2545709"/>
    <lineage>
        <taxon>Eukaryota</taxon>
        <taxon>Fungi</taxon>
        <taxon>Dikarya</taxon>
        <taxon>Ascomycota</taxon>
        <taxon>Taphrinomycotina</taxon>
        <taxon>Schizosaccharomycetes</taxon>
        <taxon>Schizosaccharomycetales</taxon>
        <taxon>Schizosaccharomycetaceae</taxon>
        <taxon>Schizosaccharomyces</taxon>
    </lineage>
</organism>
<dbReference type="Proteomes" id="UP001212411">
    <property type="component" value="Chromosome 2"/>
</dbReference>
<dbReference type="GO" id="GO:0006614">
    <property type="term" value="P:SRP-dependent cotranslational protein targeting to membrane"/>
    <property type="evidence" value="ECO:0007669"/>
    <property type="project" value="TreeGrafter"/>
</dbReference>
<dbReference type="Pfam" id="PF02889">
    <property type="entry name" value="Sec63"/>
    <property type="match status" value="1"/>
</dbReference>
<keyword evidence="4" id="KW-0256">Endoplasmic reticulum</keyword>
<feature type="domain" description="J" evidence="11">
    <location>
        <begin position="98"/>
        <end position="168"/>
    </location>
</feature>
<keyword evidence="2" id="KW-0813">Transport</keyword>
<evidence type="ECO:0000256" key="1">
    <source>
        <dbReference type="ARBA" id="ARBA00004477"/>
    </source>
</evidence>
<evidence type="ECO:0000256" key="10">
    <source>
        <dbReference type="SAM" id="Phobius"/>
    </source>
</evidence>
<dbReference type="SUPFAM" id="SSF81296">
    <property type="entry name" value="E set domains"/>
    <property type="match status" value="1"/>
</dbReference>
<dbReference type="GO" id="GO:0003723">
    <property type="term" value="F:RNA binding"/>
    <property type="evidence" value="ECO:0007669"/>
    <property type="project" value="TreeGrafter"/>
</dbReference>
<evidence type="ECO:0000256" key="7">
    <source>
        <dbReference type="ARBA" id="ARBA00023136"/>
    </source>
</evidence>
<evidence type="ECO:0000256" key="6">
    <source>
        <dbReference type="ARBA" id="ARBA00022989"/>
    </source>
</evidence>
<dbReference type="Gene3D" id="1.10.287.110">
    <property type="entry name" value="DnaJ domain"/>
    <property type="match status" value="1"/>
</dbReference>
<dbReference type="SUPFAM" id="SSF46565">
    <property type="entry name" value="Chaperone J-domain"/>
    <property type="match status" value="1"/>
</dbReference>
<dbReference type="SMART" id="SM00271">
    <property type="entry name" value="DnaJ"/>
    <property type="match status" value="1"/>
</dbReference>
<dbReference type="PROSITE" id="PS51257">
    <property type="entry name" value="PROKAR_LIPOPROTEIN"/>
    <property type="match status" value="1"/>
</dbReference>
<dbReference type="AlphaFoldDB" id="A0AAE9WC07"/>
<dbReference type="PANTHER" id="PTHR24075:SF0">
    <property type="entry name" value="TRANSLOCATION PROTEIN SEC63 HOMOLOG"/>
    <property type="match status" value="1"/>
</dbReference>
<evidence type="ECO:0000256" key="4">
    <source>
        <dbReference type="ARBA" id="ARBA00022824"/>
    </source>
</evidence>
<feature type="transmembrane region" description="Helical" evidence="10">
    <location>
        <begin position="12"/>
        <end position="35"/>
    </location>
</feature>
<dbReference type="GO" id="GO:0031207">
    <property type="term" value="C:Sec62/Sec63 complex"/>
    <property type="evidence" value="ECO:0007669"/>
    <property type="project" value="TreeGrafter"/>
</dbReference>
<dbReference type="FunFam" id="1.10.287.110:FF:000039">
    <property type="entry name" value="Protein translocation complex component (Npl1)"/>
    <property type="match status" value="1"/>
</dbReference>
<evidence type="ECO:0000256" key="5">
    <source>
        <dbReference type="ARBA" id="ARBA00022927"/>
    </source>
</evidence>
<dbReference type="GeneID" id="80876688"/>
<feature type="compositionally biased region" description="Acidic residues" evidence="9">
    <location>
        <begin position="562"/>
        <end position="572"/>
    </location>
</feature>
<sequence>MSSEYKYDEQGQFFPVFLLVGVSCFIIPMTISSLFGQISSKKNDSISDPFAAYRPKDVLKKKESKIRLRHFIIFIGWAVIGYLSYRVAFTKLSFNVWDPYEILGIPKNMAVDDIRRHYKRLSITFHPDKIRSLVNTTREEVEAKYIELTTAYRALTDEETRENYVLYGTPDVPQNIDIGIALPKWIADSSNSIYVLGFYGLIFGIFLPYSVGRWWYGSRTYTRDQVHVGSVDAWFPKIHENLEMEDIVQLLASSKELQIPSSPDISKATVVRLLQSHLHRKDKSNLDMQRLLSETDLVMNALVSVISAYGFSKPTDNVFKLWQHIVQAIPLEIPLPLLQLPHLQFEDAKKFASRGITRIPQFLRLEKEKGVSGYSSKQIQEMVKVANNIPRISVLDSKVLVDGDDFVTTGAIANFILRLKCSYGEEIMPEVSVDGTEVATEQDKIDAERVHMEKDVVLGDLEVLPHAWSPHFTQSHKTAWWVYVVDPRQNRVIIPPFSITDIPRTERTIRIPFQVPPVEGTFKFQTHIVSNSYLGEDIVSNLTIIVKDAATIQDAIVEEDDFSDGEDGLVDDSFEKLKHGVEGTQDDEESDEEHDPSANGFNTDTSEDDE</sequence>
<evidence type="ECO:0000256" key="9">
    <source>
        <dbReference type="SAM" id="MobiDB-lite"/>
    </source>
</evidence>
<dbReference type="InterPro" id="IPR036869">
    <property type="entry name" value="J_dom_sf"/>
</dbReference>
<feature type="compositionally biased region" description="Acidic residues" evidence="9">
    <location>
        <begin position="584"/>
        <end position="594"/>
    </location>
</feature>
<dbReference type="InterPro" id="IPR004179">
    <property type="entry name" value="Sec63-dom"/>
</dbReference>
<accession>A0AAE9WC07</accession>
<proteinExistence type="predicted"/>
<keyword evidence="13" id="KW-1185">Reference proteome</keyword>
<dbReference type="InterPro" id="IPR035892">
    <property type="entry name" value="C2_domain_sf"/>
</dbReference>
<dbReference type="InterPro" id="IPR014756">
    <property type="entry name" value="Ig_E-set"/>
</dbReference>
<dbReference type="RefSeq" id="XP_056037683.1">
    <property type="nucleotide sequence ID" value="XM_056181999.1"/>
</dbReference>
<keyword evidence="6 10" id="KW-1133">Transmembrane helix</keyword>
<feature type="transmembrane region" description="Helical" evidence="10">
    <location>
        <begin position="71"/>
        <end position="89"/>
    </location>
</feature>
<feature type="transmembrane region" description="Helical" evidence="10">
    <location>
        <begin position="193"/>
        <end position="216"/>
    </location>
</feature>
<feature type="region of interest" description="Disordered" evidence="9">
    <location>
        <begin position="562"/>
        <end position="610"/>
    </location>
</feature>